<dbReference type="RefSeq" id="WP_264384859.1">
    <property type="nucleotide sequence ID" value="NZ_CP074352.1"/>
</dbReference>
<feature type="transmembrane region" description="Helical" evidence="1">
    <location>
        <begin position="173"/>
        <end position="198"/>
    </location>
</feature>
<feature type="transmembrane region" description="Helical" evidence="1">
    <location>
        <begin position="321"/>
        <end position="342"/>
    </location>
</feature>
<organism evidence="2 3">
    <name type="scientific">Siccibacter colletis</name>
    <dbReference type="NCBI Taxonomy" id="1505757"/>
    <lineage>
        <taxon>Bacteria</taxon>
        <taxon>Pseudomonadati</taxon>
        <taxon>Pseudomonadota</taxon>
        <taxon>Gammaproteobacteria</taxon>
        <taxon>Enterobacterales</taxon>
        <taxon>Enterobacteriaceae</taxon>
        <taxon>Siccibacter</taxon>
    </lineage>
</organism>
<evidence type="ECO:0000313" key="2">
    <source>
        <dbReference type="EMBL" id="UYU31479.1"/>
    </source>
</evidence>
<dbReference type="Pfam" id="PF05987">
    <property type="entry name" value="DUF898"/>
    <property type="match status" value="1"/>
</dbReference>
<name>A0ABY6JFJ5_9ENTR</name>
<feature type="transmembrane region" description="Helical" evidence="1">
    <location>
        <begin position="141"/>
        <end position="167"/>
    </location>
</feature>
<evidence type="ECO:0000313" key="3">
    <source>
        <dbReference type="Proteomes" id="UP001156318"/>
    </source>
</evidence>
<evidence type="ECO:0000256" key="1">
    <source>
        <dbReference type="SAM" id="Phobius"/>
    </source>
</evidence>
<accession>A0ABY6JFJ5</accession>
<dbReference type="InterPro" id="IPR010295">
    <property type="entry name" value="DUF898"/>
</dbReference>
<feature type="transmembrane region" description="Helical" evidence="1">
    <location>
        <begin position="75"/>
        <end position="95"/>
    </location>
</feature>
<keyword evidence="3" id="KW-1185">Reference proteome</keyword>
<proteinExistence type="predicted"/>
<protein>
    <submittedName>
        <fullName evidence="2">DUF898 family protein</fullName>
    </submittedName>
</protein>
<feature type="transmembrane region" description="Helical" evidence="1">
    <location>
        <begin position="273"/>
        <end position="294"/>
    </location>
</feature>
<sequence>MNSLSSETNTQRHKLKFHGTADTWYGIWLVNLLLSFITFGIYSAWAKVRTYRYFYGNTELAGDHFDYHAKPMQILLGRMLTIAGIIVFYICTLLAPTLAGVMLLAFLALLPWIIVRSWRFEAIMSSYRGVRFNYRCHVGRAWMTFLVWPVLAYLTLFILLSMAYGLVAVTGMQFLAVALVALFIIPGFVAVNGVLSAVQHDLYVNNMFFGNSAFKGVMKKAAFVKFSLISLLLAVPFIVLIGMLMGALIMTMVTMSEYGVSDEAMGEMVGANVSSFLLTYLMMLVWGMMTRAYLTVAHRNYMFNQTTLNDGKISLHSSMKLLPYLWLLFVNALIIFFSAGLATPFAQLRHARYMVETLEVEGDIDTLAVQAHTDTAQSALAEELVQELDLNVGI</sequence>
<dbReference type="Proteomes" id="UP001156318">
    <property type="component" value="Chromosome"/>
</dbReference>
<feature type="transmembrane region" description="Helical" evidence="1">
    <location>
        <begin position="101"/>
        <end position="120"/>
    </location>
</feature>
<keyword evidence="1" id="KW-0472">Membrane</keyword>
<reference evidence="2 3" key="1">
    <citation type="submission" date="2021-05" db="EMBL/GenBank/DDBJ databases">
        <title>Isolation, identification, and the growth promoting effects of Pantoea dispersa strain YSD J2 from the aboveground leaves of Cyperus esculentus L.Var. Sativus.</title>
        <authorList>
            <person name="Wang S."/>
            <person name="Tang X.M."/>
            <person name="Huang Y.N."/>
        </authorList>
    </citation>
    <scope>NUCLEOTIDE SEQUENCE [LARGE SCALE GENOMIC DNA]</scope>
    <source>
        <strain evidence="3">YSD YN2</strain>
    </source>
</reference>
<feature type="transmembrane region" description="Helical" evidence="1">
    <location>
        <begin position="25"/>
        <end position="45"/>
    </location>
</feature>
<feature type="transmembrane region" description="Helical" evidence="1">
    <location>
        <begin position="228"/>
        <end position="253"/>
    </location>
</feature>
<keyword evidence="1" id="KW-1133">Transmembrane helix</keyword>
<dbReference type="EMBL" id="CP074352">
    <property type="protein sequence ID" value="UYU31479.1"/>
    <property type="molecule type" value="Genomic_DNA"/>
</dbReference>
<keyword evidence="1" id="KW-0812">Transmembrane</keyword>
<gene>
    <name evidence="2" type="ORF">KFZ77_16860</name>
</gene>